<dbReference type="GO" id="GO:0004386">
    <property type="term" value="F:helicase activity"/>
    <property type="evidence" value="ECO:0007669"/>
    <property type="project" value="UniProtKB-KW"/>
</dbReference>
<evidence type="ECO:0000256" key="4">
    <source>
        <dbReference type="ARBA" id="ARBA00023163"/>
    </source>
</evidence>
<gene>
    <name evidence="6" type="ORF">S01H1_18873</name>
</gene>
<dbReference type="GO" id="GO:0003723">
    <property type="term" value="F:RNA binding"/>
    <property type="evidence" value="ECO:0007669"/>
    <property type="project" value="InterPro"/>
</dbReference>
<evidence type="ECO:0000256" key="1">
    <source>
        <dbReference type="ARBA" id="ARBA00022801"/>
    </source>
</evidence>
<dbReference type="GO" id="GO:0005524">
    <property type="term" value="F:ATP binding"/>
    <property type="evidence" value="ECO:0007669"/>
    <property type="project" value="InterPro"/>
</dbReference>
<dbReference type="NCBIfam" id="NF006886">
    <property type="entry name" value="PRK09376.1"/>
    <property type="match status" value="1"/>
</dbReference>
<evidence type="ECO:0000256" key="3">
    <source>
        <dbReference type="ARBA" id="ARBA00023015"/>
    </source>
</evidence>
<keyword evidence="1" id="KW-0378">Hydrolase</keyword>
<dbReference type="EMBL" id="BARS01010132">
    <property type="protein sequence ID" value="GAF90115.1"/>
    <property type="molecule type" value="Genomic_DNA"/>
</dbReference>
<dbReference type="HAMAP" id="MF_01884">
    <property type="entry name" value="Rho"/>
    <property type="match status" value="1"/>
</dbReference>
<dbReference type="Gene3D" id="3.40.50.300">
    <property type="entry name" value="P-loop containing nucleotide triphosphate hydrolases"/>
    <property type="match status" value="1"/>
</dbReference>
<dbReference type="Pfam" id="PF00006">
    <property type="entry name" value="ATP-synt_ab"/>
    <property type="match status" value="1"/>
</dbReference>
<dbReference type="Gene3D" id="2.40.50.140">
    <property type="entry name" value="Nucleic acid-binding proteins"/>
    <property type="match status" value="1"/>
</dbReference>
<keyword evidence="2" id="KW-0547">Nucleotide-binding</keyword>
<dbReference type="Pfam" id="PF07497">
    <property type="entry name" value="Rho_RNA_bind"/>
    <property type="match status" value="1"/>
</dbReference>
<dbReference type="AlphaFoldDB" id="X0UNP6"/>
<dbReference type="InterPro" id="IPR000194">
    <property type="entry name" value="ATPase_F1/V1/A1_a/bsu_nucl-bd"/>
</dbReference>
<proteinExistence type="inferred from homology"/>
<keyword evidence="2" id="KW-0347">Helicase</keyword>
<evidence type="ECO:0000256" key="2">
    <source>
        <dbReference type="ARBA" id="ARBA00022806"/>
    </source>
</evidence>
<dbReference type="SUPFAM" id="SSF52540">
    <property type="entry name" value="P-loop containing nucleoside triphosphate hydrolases"/>
    <property type="match status" value="1"/>
</dbReference>
<name>X0UNP6_9ZZZZ</name>
<dbReference type="InterPro" id="IPR027417">
    <property type="entry name" value="P-loop_NTPase"/>
</dbReference>
<sequence>MNLAELEAKTREDLMDVAKDMGISGHTSLKKQDLVFRILQARAEQQGNLLAGGVLEIVEDGYGFLRGDGLRPGAGDVYVSQSQVRRFGLRTGDYVTGQVRPPKDSEKYYGLLRVEAVNSIDPEIAKNRPHFGSLTPIFPDKMINLETNPKDLSARLVNLVAPIGHGQRGMIVSPPKAGKTMLLKTIAKAAITNYEDIHVMILLIGERPEEVTDWKRTVVEAEVVAATFDDTVEEQTRVAEMGLQRAKRLVECGKDVVVLLDGITRLTRAYNLAVPPSGRTLSGGLDPAALHPSKRFFGA</sequence>
<dbReference type="InterPro" id="IPR011129">
    <property type="entry name" value="CSD"/>
</dbReference>
<dbReference type="InterPro" id="IPR011113">
    <property type="entry name" value="Rho_RNA-bd"/>
</dbReference>
<keyword evidence="2" id="KW-0067">ATP-binding</keyword>
<dbReference type="PROSITE" id="PS51856">
    <property type="entry name" value="RHO_RNA_BD"/>
    <property type="match status" value="1"/>
</dbReference>
<dbReference type="GO" id="GO:0008186">
    <property type="term" value="F:ATP-dependent activity, acting on RNA"/>
    <property type="evidence" value="ECO:0007669"/>
    <property type="project" value="InterPro"/>
</dbReference>
<keyword evidence="4" id="KW-0804">Transcription</keyword>
<protein>
    <recommendedName>
        <fullName evidence="5">Rho RNA-BD domain-containing protein</fullName>
    </recommendedName>
</protein>
<dbReference type="SUPFAM" id="SSF68912">
    <property type="entry name" value="Rho N-terminal domain-like"/>
    <property type="match status" value="1"/>
</dbReference>
<keyword evidence="3" id="KW-0805">Transcription regulation</keyword>
<dbReference type="GO" id="GO:0006353">
    <property type="term" value="P:DNA-templated transcription termination"/>
    <property type="evidence" value="ECO:0007669"/>
    <property type="project" value="InterPro"/>
</dbReference>
<dbReference type="SUPFAM" id="SSF50249">
    <property type="entry name" value="Nucleic acid-binding proteins"/>
    <property type="match status" value="1"/>
</dbReference>
<dbReference type="CDD" id="cd04459">
    <property type="entry name" value="Rho_CSD"/>
    <property type="match status" value="1"/>
</dbReference>
<dbReference type="GO" id="GO:0016787">
    <property type="term" value="F:hydrolase activity"/>
    <property type="evidence" value="ECO:0007669"/>
    <property type="project" value="UniProtKB-KW"/>
</dbReference>
<feature type="non-terminal residue" evidence="6">
    <location>
        <position position="299"/>
    </location>
</feature>
<dbReference type="InterPro" id="IPR012340">
    <property type="entry name" value="NA-bd_OB-fold"/>
</dbReference>
<dbReference type="Gene3D" id="1.10.720.10">
    <property type="match status" value="1"/>
</dbReference>
<dbReference type="Pfam" id="PF07498">
    <property type="entry name" value="Rho_N"/>
    <property type="match status" value="1"/>
</dbReference>
<accession>X0UNP6</accession>
<dbReference type="PANTHER" id="PTHR46425:SF1">
    <property type="entry name" value="TRANSCRIPTION TERMINATION FACTOR RHO"/>
    <property type="match status" value="1"/>
</dbReference>
<comment type="caution">
    <text evidence="6">The sequence shown here is derived from an EMBL/GenBank/DDBJ whole genome shotgun (WGS) entry which is preliminary data.</text>
</comment>
<feature type="domain" description="Rho RNA-BD" evidence="5">
    <location>
        <begin position="48"/>
        <end position="121"/>
    </location>
</feature>
<dbReference type="PANTHER" id="PTHR46425">
    <property type="entry name" value="TRANSCRIPTION TERMINATION FACTOR RHO"/>
    <property type="match status" value="1"/>
</dbReference>
<reference evidence="6" key="1">
    <citation type="journal article" date="2014" name="Front. Microbiol.">
        <title>High frequency of phylogenetically diverse reductive dehalogenase-homologous genes in deep subseafloor sedimentary metagenomes.</title>
        <authorList>
            <person name="Kawai M."/>
            <person name="Futagami T."/>
            <person name="Toyoda A."/>
            <person name="Takaki Y."/>
            <person name="Nishi S."/>
            <person name="Hori S."/>
            <person name="Arai W."/>
            <person name="Tsubouchi T."/>
            <person name="Morono Y."/>
            <person name="Uchiyama I."/>
            <person name="Ito T."/>
            <person name="Fujiyama A."/>
            <person name="Inagaki F."/>
            <person name="Takami H."/>
        </authorList>
    </citation>
    <scope>NUCLEOTIDE SEQUENCE</scope>
    <source>
        <strain evidence="6">Expedition CK06-06</strain>
    </source>
</reference>
<organism evidence="6">
    <name type="scientific">marine sediment metagenome</name>
    <dbReference type="NCBI Taxonomy" id="412755"/>
    <lineage>
        <taxon>unclassified sequences</taxon>
        <taxon>metagenomes</taxon>
        <taxon>ecological metagenomes</taxon>
    </lineage>
</organism>
<dbReference type="InterPro" id="IPR011112">
    <property type="entry name" value="Rho-like_N"/>
</dbReference>
<dbReference type="SMART" id="SM00959">
    <property type="entry name" value="Rho_N"/>
    <property type="match status" value="1"/>
</dbReference>
<evidence type="ECO:0000259" key="5">
    <source>
        <dbReference type="PROSITE" id="PS51856"/>
    </source>
</evidence>
<dbReference type="SMART" id="SM00357">
    <property type="entry name" value="CSP"/>
    <property type="match status" value="1"/>
</dbReference>
<dbReference type="InterPro" id="IPR004665">
    <property type="entry name" value="Term_rho"/>
</dbReference>
<dbReference type="InterPro" id="IPR036269">
    <property type="entry name" value="Rho_N_sf"/>
</dbReference>
<evidence type="ECO:0000313" key="6">
    <source>
        <dbReference type="EMBL" id="GAF90115.1"/>
    </source>
</evidence>